<feature type="transmembrane region" description="Helical" evidence="1">
    <location>
        <begin position="93"/>
        <end position="115"/>
    </location>
</feature>
<keyword evidence="1" id="KW-0472">Membrane</keyword>
<evidence type="ECO:0000313" key="3">
    <source>
        <dbReference type="Proteomes" id="UP000007523"/>
    </source>
</evidence>
<evidence type="ECO:0000256" key="1">
    <source>
        <dbReference type="SAM" id="Phobius"/>
    </source>
</evidence>
<dbReference type="Proteomes" id="UP000007523">
    <property type="component" value="Chromosome"/>
</dbReference>
<proteinExistence type="predicted"/>
<keyword evidence="1" id="KW-1133">Transmembrane helix</keyword>
<gene>
    <name evidence="2" type="ORF">PM3016_5972</name>
</gene>
<dbReference type="STRING" id="1116391.PM3016_5972"/>
<evidence type="ECO:0000313" key="2">
    <source>
        <dbReference type="EMBL" id="AFC32629.1"/>
    </source>
</evidence>
<feature type="transmembrane region" description="Helical" evidence="1">
    <location>
        <begin position="56"/>
        <end position="73"/>
    </location>
</feature>
<keyword evidence="1" id="KW-0812">Transmembrane</keyword>
<reference evidence="2 3" key="1">
    <citation type="journal article" date="2012" name="J. Bacteriol.">
        <title>Complete Genome Sequence of Paenibacillus mucilaginosus 3016, a Bacterium Functional as Microbial Fertilizer.</title>
        <authorList>
            <person name="Ma M."/>
            <person name="Wang Z."/>
            <person name="Li L."/>
            <person name="Jiang X."/>
            <person name="Guan D."/>
            <person name="Cao F."/>
            <person name="Chen H."/>
            <person name="Wang X."/>
            <person name="Shen D."/>
            <person name="Du B."/>
            <person name="Li J."/>
        </authorList>
    </citation>
    <scope>NUCLEOTIDE SEQUENCE [LARGE SCALE GENOMIC DNA]</scope>
    <source>
        <strain evidence="2 3">3016</strain>
    </source>
</reference>
<organism evidence="2 3">
    <name type="scientific">Paenibacillus mucilaginosus 3016</name>
    <dbReference type="NCBI Taxonomy" id="1116391"/>
    <lineage>
        <taxon>Bacteria</taxon>
        <taxon>Bacillati</taxon>
        <taxon>Bacillota</taxon>
        <taxon>Bacilli</taxon>
        <taxon>Bacillales</taxon>
        <taxon>Paenibacillaceae</taxon>
        <taxon>Paenibacillus</taxon>
    </lineage>
</organism>
<accession>H6NPL7</accession>
<dbReference type="EMBL" id="CP003235">
    <property type="protein sequence ID" value="AFC32629.1"/>
    <property type="molecule type" value="Genomic_DNA"/>
</dbReference>
<name>H6NPL7_9BACL</name>
<dbReference type="AlphaFoldDB" id="H6NPL7"/>
<keyword evidence="3" id="KW-1185">Reference proteome</keyword>
<dbReference type="KEGG" id="pmq:PM3016_5972"/>
<dbReference type="RefSeq" id="WP_014371917.1">
    <property type="nucleotide sequence ID" value="NC_016935.1"/>
</dbReference>
<protein>
    <submittedName>
        <fullName evidence="2">Uncharacterized protein</fullName>
    </submittedName>
</protein>
<dbReference type="HOGENOM" id="CLU_747711_0_0_9"/>
<sequence>MKRPRSSLHRDLPRSASLSALVLLAAGTLDLAQTLLLPGVLTGTPSGGTAFGWDWAAVLLLHLLLCAGVWLLFRATPRYRPHDRASLQWITTLGLFLPGAGLLCGAFIVIALWAWRYDDEFFREYENYVYYVPGSLDTFDVNVEQQAALIPFREILLSGGYGTKKDAMFSLLQYEGGNKVALFQEALRDEDPEVVHYAATTLTYLNELFVREIKKETRELQADENSLPQWKALLQTYVRYLDSRLLTEELAAEVRTTLHRFVQRGASLFPSEPFFTEKLCYLARAEGDFALAERLARTLETTAEYRYVSYLASCERLYQEKRFEELRRLAAVWWKSGVTIPESYQSAVRLWKEMNDQGVPQTSDFELRYR</sequence>